<feature type="transmembrane region" description="Helical" evidence="8">
    <location>
        <begin position="244"/>
        <end position="269"/>
    </location>
</feature>
<dbReference type="CDD" id="cd03254">
    <property type="entry name" value="ABCC_Glucan_exporter_like"/>
    <property type="match status" value="1"/>
</dbReference>
<dbReference type="CDD" id="cd18544">
    <property type="entry name" value="ABC_6TM_TmrA_like"/>
    <property type="match status" value="1"/>
</dbReference>
<dbReference type="Proteomes" id="UP000045051">
    <property type="component" value="Unassembled WGS sequence"/>
</dbReference>
<feature type="transmembrane region" description="Helical" evidence="8">
    <location>
        <begin position="22"/>
        <end position="41"/>
    </location>
</feature>
<keyword evidence="2" id="KW-0813">Transport</keyword>
<keyword evidence="6 8" id="KW-1133">Transmembrane helix</keyword>
<feature type="domain" description="ABC transmembrane type-1" evidence="10">
    <location>
        <begin position="27"/>
        <end position="310"/>
    </location>
</feature>
<dbReference type="GO" id="GO:0016887">
    <property type="term" value="F:ATP hydrolysis activity"/>
    <property type="evidence" value="ECO:0007669"/>
    <property type="project" value="InterPro"/>
</dbReference>
<keyword evidence="5" id="KW-0067">ATP-binding</keyword>
<evidence type="ECO:0000256" key="2">
    <source>
        <dbReference type="ARBA" id="ARBA00022448"/>
    </source>
</evidence>
<evidence type="ECO:0000313" key="12">
    <source>
        <dbReference type="Proteomes" id="UP000045051"/>
    </source>
</evidence>
<dbReference type="InterPro" id="IPR027417">
    <property type="entry name" value="P-loop_NTPase"/>
</dbReference>
<keyword evidence="7 8" id="KW-0472">Membrane</keyword>
<dbReference type="RefSeq" id="WP_042344698.1">
    <property type="nucleotide sequence ID" value="NZ_CDOI01000159.1"/>
</dbReference>
<dbReference type="PROSITE" id="PS50929">
    <property type="entry name" value="ABC_TM1F"/>
    <property type="match status" value="1"/>
</dbReference>
<dbReference type="GO" id="GO:0005886">
    <property type="term" value="C:plasma membrane"/>
    <property type="evidence" value="ECO:0007669"/>
    <property type="project" value="UniProtKB-SubCell"/>
</dbReference>
<dbReference type="InterPro" id="IPR003439">
    <property type="entry name" value="ABC_transporter-like_ATP-bd"/>
</dbReference>
<dbReference type="SMART" id="SM00382">
    <property type="entry name" value="AAA"/>
    <property type="match status" value="1"/>
</dbReference>
<evidence type="ECO:0000256" key="8">
    <source>
        <dbReference type="SAM" id="Phobius"/>
    </source>
</evidence>
<dbReference type="InterPro" id="IPR036640">
    <property type="entry name" value="ABC1_TM_sf"/>
</dbReference>
<dbReference type="EMBL" id="CDOI01000159">
    <property type="protein sequence ID" value="CEN47757.1"/>
    <property type="molecule type" value="Genomic_DNA"/>
</dbReference>
<evidence type="ECO:0000256" key="7">
    <source>
        <dbReference type="ARBA" id="ARBA00023136"/>
    </source>
</evidence>
<feature type="transmembrane region" description="Helical" evidence="8">
    <location>
        <begin position="62"/>
        <end position="84"/>
    </location>
</feature>
<dbReference type="FunFam" id="3.40.50.300:FF:000287">
    <property type="entry name" value="Multidrug ABC transporter ATP-binding protein"/>
    <property type="match status" value="1"/>
</dbReference>
<dbReference type="InterPro" id="IPR011527">
    <property type="entry name" value="ABC1_TM_dom"/>
</dbReference>
<dbReference type="PROSITE" id="PS00211">
    <property type="entry name" value="ABC_TRANSPORTER_1"/>
    <property type="match status" value="1"/>
</dbReference>
<sequence>MSKIHQNNKQTLIQLYQFVKPYRLTFFLVALFAIMASILSASQPYMIKIAIDDYITAKNYEGLLVVTYILLGLLLLEVFIQFLFSYFANWTGQSVIRDIRKKLFAHLLGFKMKYYDKSSVGVLVTRTVNDTERIGEVFSSGLFEIVSDLLKMVVISVVMFVIDWRLALISFVTMPFILYMTRWFQKSMKSAFVEVRKEVANLNSFVQERISGIKILQLFSQEGVELDKFKAINEKHKKAWLRTIWYNSIFFPVGDLAVSVTIALIVWYGGYNAVTERTFDLGTIFLFIQLTQMLFRPLRHIADKFNTLQMGIIASQRVFAILESTQDSEVNGTTILTEVKGQIRFEDVYFEYVEGEEILHGISFEVQQGETIAIVGATGAGKSTIINLLNRFYDIKAGAIYIDNTNIKDVQLTSLRSHIAVVLQDVLLFADSILNNITLGNTNITEAEVIEAAKSIGVHDFFMQLPNGYHYNVKERGTMLSAGQRQLIAFLRAYVNKPQILILDEATSSVDSHSERLIQEATEKITQGRTSIIIAHRLTTVKKADKIIVLDKGKIVEMGKHDELLKLENGYYRNLYEVQFRDAPIESQKRNFLH</sequence>
<evidence type="ECO:0000256" key="3">
    <source>
        <dbReference type="ARBA" id="ARBA00022692"/>
    </source>
</evidence>
<keyword evidence="12" id="KW-1185">Reference proteome</keyword>
<dbReference type="Gene3D" id="3.40.50.300">
    <property type="entry name" value="P-loop containing nucleotide triphosphate hydrolases"/>
    <property type="match status" value="1"/>
</dbReference>
<dbReference type="PANTHER" id="PTHR43394">
    <property type="entry name" value="ATP-DEPENDENT PERMEASE MDL1, MITOCHONDRIAL"/>
    <property type="match status" value="1"/>
</dbReference>
<dbReference type="SUPFAM" id="SSF90123">
    <property type="entry name" value="ABC transporter transmembrane region"/>
    <property type="match status" value="1"/>
</dbReference>
<evidence type="ECO:0000256" key="4">
    <source>
        <dbReference type="ARBA" id="ARBA00022741"/>
    </source>
</evidence>
<dbReference type="InterPro" id="IPR017871">
    <property type="entry name" value="ABC_transporter-like_CS"/>
</dbReference>
<evidence type="ECO:0000313" key="11">
    <source>
        <dbReference type="EMBL" id="CEN47757.1"/>
    </source>
</evidence>
<evidence type="ECO:0000256" key="6">
    <source>
        <dbReference type="ARBA" id="ARBA00022989"/>
    </source>
</evidence>
<dbReference type="PROSITE" id="PS50893">
    <property type="entry name" value="ABC_TRANSPORTER_2"/>
    <property type="match status" value="1"/>
</dbReference>
<evidence type="ECO:0000259" key="9">
    <source>
        <dbReference type="PROSITE" id="PS50893"/>
    </source>
</evidence>
<accession>A0A0B7ICQ8</accession>
<dbReference type="Pfam" id="PF00005">
    <property type="entry name" value="ABC_tran"/>
    <property type="match status" value="1"/>
</dbReference>
<dbReference type="GO" id="GO:0015421">
    <property type="term" value="F:ABC-type oligopeptide transporter activity"/>
    <property type="evidence" value="ECO:0007669"/>
    <property type="project" value="TreeGrafter"/>
</dbReference>
<organism evidence="11 12">
    <name type="scientific">Capnocytophaga canis</name>
    <dbReference type="NCBI Taxonomy" id="1848903"/>
    <lineage>
        <taxon>Bacteria</taxon>
        <taxon>Pseudomonadati</taxon>
        <taxon>Bacteroidota</taxon>
        <taxon>Flavobacteriia</taxon>
        <taxon>Flavobacteriales</taxon>
        <taxon>Flavobacteriaceae</taxon>
        <taxon>Capnocytophaga</taxon>
    </lineage>
</organism>
<dbReference type="PANTHER" id="PTHR43394:SF1">
    <property type="entry name" value="ATP-BINDING CASSETTE SUB-FAMILY B MEMBER 10, MITOCHONDRIAL"/>
    <property type="match status" value="1"/>
</dbReference>
<evidence type="ECO:0000256" key="5">
    <source>
        <dbReference type="ARBA" id="ARBA00022840"/>
    </source>
</evidence>
<gene>
    <name evidence="11" type="ORF">CCAND38_470016</name>
</gene>
<proteinExistence type="predicted"/>
<dbReference type="InterPro" id="IPR003593">
    <property type="entry name" value="AAA+_ATPase"/>
</dbReference>
<comment type="subcellular location">
    <subcellularLocation>
        <location evidence="1">Cell membrane</location>
        <topology evidence="1">Multi-pass membrane protein</topology>
    </subcellularLocation>
</comment>
<dbReference type="Gene3D" id="1.20.1560.10">
    <property type="entry name" value="ABC transporter type 1, transmembrane domain"/>
    <property type="match status" value="1"/>
</dbReference>
<evidence type="ECO:0000259" key="10">
    <source>
        <dbReference type="PROSITE" id="PS50929"/>
    </source>
</evidence>
<keyword evidence="3 8" id="KW-0812">Transmembrane</keyword>
<feature type="transmembrane region" description="Helical" evidence="8">
    <location>
        <begin position="152"/>
        <end position="179"/>
    </location>
</feature>
<dbReference type="Pfam" id="PF00664">
    <property type="entry name" value="ABC_membrane"/>
    <property type="match status" value="1"/>
</dbReference>
<dbReference type="GO" id="GO:0005524">
    <property type="term" value="F:ATP binding"/>
    <property type="evidence" value="ECO:0007669"/>
    <property type="project" value="UniProtKB-KW"/>
</dbReference>
<keyword evidence="4" id="KW-0547">Nucleotide-binding</keyword>
<protein>
    <submittedName>
        <fullName evidence="11">ABC transporter transmembrane region</fullName>
    </submittedName>
</protein>
<name>A0A0B7ICQ8_9FLAO</name>
<dbReference type="AlphaFoldDB" id="A0A0B7ICQ8"/>
<evidence type="ECO:0000256" key="1">
    <source>
        <dbReference type="ARBA" id="ARBA00004651"/>
    </source>
</evidence>
<feature type="domain" description="ABC transporter" evidence="9">
    <location>
        <begin position="343"/>
        <end position="577"/>
    </location>
</feature>
<dbReference type="SUPFAM" id="SSF52540">
    <property type="entry name" value="P-loop containing nucleoside triphosphate hydrolases"/>
    <property type="match status" value="1"/>
</dbReference>
<dbReference type="InterPro" id="IPR039421">
    <property type="entry name" value="Type_1_exporter"/>
</dbReference>
<reference evidence="11 12" key="1">
    <citation type="submission" date="2015-01" db="EMBL/GenBank/DDBJ databases">
        <authorList>
            <person name="Xiang T."/>
            <person name="Song Y."/>
            <person name="Huang L."/>
            <person name="Wang B."/>
            <person name="Wu P."/>
        </authorList>
    </citation>
    <scope>NUCLEOTIDE SEQUENCE [LARGE SCALE GENOMIC DNA]</scope>
    <source>
        <strain evidence="11 12">CcD38</strain>
    </source>
</reference>